<dbReference type="AlphaFoldDB" id="A0A0F9N1E4"/>
<protein>
    <recommendedName>
        <fullName evidence="2">UDP-N-acetylglucosamine 2-epimerase domain-containing protein</fullName>
    </recommendedName>
</protein>
<name>A0A0F9N1E4_9ZZZZ</name>
<gene>
    <name evidence="1" type="ORF">LCGC14_1391650</name>
</gene>
<dbReference type="EMBL" id="LAZR01009000">
    <property type="protein sequence ID" value="KKM75297.1"/>
    <property type="molecule type" value="Genomic_DNA"/>
</dbReference>
<proteinExistence type="predicted"/>
<reference evidence="1" key="1">
    <citation type="journal article" date="2015" name="Nature">
        <title>Complex archaea that bridge the gap between prokaryotes and eukaryotes.</title>
        <authorList>
            <person name="Spang A."/>
            <person name="Saw J.H."/>
            <person name="Jorgensen S.L."/>
            <person name="Zaremba-Niedzwiedzka K."/>
            <person name="Martijn J."/>
            <person name="Lind A.E."/>
            <person name="van Eijk R."/>
            <person name="Schleper C."/>
            <person name="Guy L."/>
            <person name="Ettema T.J."/>
        </authorList>
    </citation>
    <scope>NUCLEOTIDE SEQUENCE</scope>
</reference>
<sequence>MKKILLLSHDTQRDSATHGAIRKHLEDMGHLTWMLHFTQARRACYMKPDIVVYPEIRLEKLRDEAAQLHKNGITVAVRRCEPGMSADSLVSVGDAYKRAILGNVDYSDFVALEMVWSQEFADTLVEYKPELKGRVKAVGSFGFDTYKDRSRAKNEKPVVLLATGFPYADRKALFSIPEARVSDSLLHARLVQIDRMNRQTWFDSIKSFCEKYKDRYDIALRLHNGEAGGPYCDLIGDTVPLATGNTDAVLRAVDVLIHAGSTMAMEAHLLGIPAINFANKTQDKLVADISPNCETFESLCETFEGLELGKSNADPDVVEKLQSFYGVNDGNTCKRAAELIDALPLSGAEISGDWLVYDKIKYPSPYVYTDMVMAHCSSCNRNVAFSSGLDMVKCPYCGVCLCGLVQRMPETG</sequence>
<comment type="caution">
    <text evidence="1">The sequence shown here is derived from an EMBL/GenBank/DDBJ whole genome shotgun (WGS) entry which is preliminary data.</text>
</comment>
<evidence type="ECO:0008006" key="2">
    <source>
        <dbReference type="Google" id="ProtNLM"/>
    </source>
</evidence>
<evidence type="ECO:0000313" key="1">
    <source>
        <dbReference type="EMBL" id="KKM75297.1"/>
    </source>
</evidence>
<organism evidence="1">
    <name type="scientific">marine sediment metagenome</name>
    <dbReference type="NCBI Taxonomy" id="412755"/>
    <lineage>
        <taxon>unclassified sequences</taxon>
        <taxon>metagenomes</taxon>
        <taxon>ecological metagenomes</taxon>
    </lineage>
</organism>
<accession>A0A0F9N1E4</accession>